<dbReference type="AlphaFoldDB" id="A0A345UJD9"/>
<dbReference type="OrthoDB" id="9779889at2"/>
<organism evidence="2 3">
    <name type="scientific">Cyclonatronum proteinivorum</name>
    <dbReference type="NCBI Taxonomy" id="1457365"/>
    <lineage>
        <taxon>Bacteria</taxon>
        <taxon>Pseudomonadati</taxon>
        <taxon>Balneolota</taxon>
        <taxon>Balneolia</taxon>
        <taxon>Balneolales</taxon>
        <taxon>Cyclonatronaceae</taxon>
        <taxon>Cyclonatronum</taxon>
    </lineage>
</organism>
<protein>
    <recommendedName>
        <fullName evidence="4">J domain-containing protein</fullName>
    </recommendedName>
</protein>
<dbReference type="Proteomes" id="UP000254808">
    <property type="component" value="Chromosome"/>
</dbReference>
<evidence type="ECO:0000256" key="1">
    <source>
        <dbReference type="SAM" id="Phobius"/>
    </source>
</evidence>
<accession>A0A345UJD9</accession>
<sequence>MKRYSHGELFESFRILELEPFAPIGQVEDARRELSLVWQSDRFQDNESPKVKAEKKRKEIDTAYEIILSCYNHNTERYLKEQIKAESRKRTAQYKSVYGAGADKKPDAALHYFSFKNIVIALFLAFGMAFLVIPSDEDPELSISDDIAEVEIPIDEADPEVIQLSEFIEAFMLEPNGLRSWIMGAGEDTPQIKWTSYGVVSRPDCGSKESCRRGTVRVALGDTELQNLRNRLEPVEWSIFMSSANLSKFGPEIVSIRPHCDTVSCEFEFAGLMRRNGFTLNQLCRYNAYYGSRTGYRVTKSGKKVYVLYEEHLGSGGRSNNLELHHTPPANNNGLCAY</sequence>
<dbReference type="InterPro" id="IPR036869">
    <property type="entry name" value="J_dom_sf"/>
</dbReference>
<keyword evidence="1" id="KW-0812">Transmembrane</keyword>
<dbReference type="Gene3D" id="1.10.287.110">
    <property type="entry name" value="DnaJ domain"/>
    <property type="match status" value="1"/>
</dbReference>
<proteinExistence type="predicted"/>
<evidence type="ECO:0000313" key="2">
    <source>
        <dbReference type="EMBL" id="AXJ00591.1"/>
    </source>
</evidence>
<feature type="transmembrane region" description="Helical" evidence="1">
    <location>
        <begin position="113"/>
        <end position="133"/>
    </location>
</feature>
<keyword evidence="3" id="KW-1185">Reference proteome</keyword>
<gene>
    <name evidence="2" type="ORF">CYPRO_1334</name>
</gene>
<name>A0A345UJD9_9BACT</name>
<evidence type="ECO:0000313" key="3">
    <source>
        <dbReference type="Proteomes" id="UP000254808"/>
    </source>
</evidence>
<dbReference type="EMBL" id="CP027806">
    <property type="protein sequence ID" value="AXJ00591.1"/>
    <property type="molecule type" value="Genomic_DNA"/>
</dbReference>
<dbReference type="RefSeq" id="WP_114983854.1">
    <property type="nucleotide sequence ID" value="NZ_CP027806.1"/>
</dbReference>
<keyword evidence="1" id="KW-0472">Membrane</keyword>
<keyword evidence="1" id="KW-1133">Transmembrane helix</keyword>
<evidence type="ECO:0008006" key="4">
    <source>
        <dbReference type="Google" id="ProtNLM"/>
    </source>
</evidence>
<dbReference type="KEGG" id="cprv:CYPRO_1334"/>
<dbReference type="SUPFAM" id="SSF46565">
    <property type="entry name" value="Chaperone J-domain"/>
    <property type="match status" value="1"/>
</dbReference>
<reference evidence="2 3" key="1">
    <citation type="submission" date="2018-03" db="EMBL/GenBank/DDBJ databases">
        <title>Phenotypic and genomic properties of Cyclonatronum proteinivorum gen. nov., sp. nov., a haloalkaliphilic bacteroidete from soda lakes possessing Na+-translocating rhodopsin.</title>
        <authorList>
            <person name="Toshchakov S.V."/>
            <person name="Korzhenkov A."/>
            <person name="Samarov N.I."/>
            <person name="Kublanov I.V."/>
            <person name="Muntyan M.S."/>
            <person name="Sorokin D.Y."/>
        </authorList>
    </citation>
    <scope>NUCLEOTIDE SEQUENCE [LARGE SCALE GENOMIC DNA]</scope>
    <source>
        <strain evidence="2 3">Omega</strain>
    </source>
</reference>